<organism evidence="4 5">
    <name type="scientific">Trueperella pyogenes</name>
    <dbReference type="NCBI Taxonomy" id="1661"/>
    <lineage>
        <taxon>Bacteria</taxon>
        <taxon>Bacillati</taxon>
        <taxon>Actinomycetota</taxon>
        <taxon>Actinomycetes</taxon>
        <taxon>Actinomycetales</taxon>
        <taxon>Actinomycetaceae</taxon>
        <taxon>Trueperella</taxon>
    </lineage>
</organism>
<reference evidence="4 5" key="1">
    <citation type="submission" date="2018-11" db="EMBL/GenBank/DDBJ databases">
        <title>Multidrug-resistant genes are associated with an 42-kb island TGI1 carrying a complex class 1 integron in a Trueperella pyogenes.</title>
        <authorList>
            <person name="Dong W."/>
        </authorList>
    </citation>
    <scope>NUCLEOTIDE SEQUENCE [LARGE SCALE GENOMIC DNA]</scope>
    <source>
        <strain evidence="4 5">TP4</strain>
    </source>
</reference>
<evidence type="ECO:0000313" key="4">
    <source>
        <dbReference type="EMBL" id="AZR06540.1"/>
    </source>
</evidence>
<evidence type="ECO:0000313" key="5">
    <source>
        <dbReference type="Proteomes" id="UP000275951"/>
    </source>
</evidence>
<gene>
    <name evidence="4" type="ORF">EBQ10_04030</name>
</gene>
<evidence type="ECO:0000256" key="2">
    <source>
        <dbReference type="ARBA" id="ARBA00023315"/>
    </source>
</evidence>
<dbReference type="InterPro" id="IPR051556">
    <property type="entry name" value="N-term/lysine_N-AcTrnsfr"/>
</dbReference>
<dbReference type="InterPro" id="IPR016181">
    <property type="entry name" value="Acyl_CoA_acyltransferase"/>
</dbReference>
<dbReference type="Gene3D" id="3.40.630.30">
    <property type="match status" value="1"/>
</dbReference>
<dbReference type="AlphaFoldDB" id="A0A3S9QKN5"/>
<dbReference type="PANTHER" id="PTHR42919">
    <property type="entry name" value="N-ALPHA-ACETYLTRANSFERASE"/>
    <property type="match status" value="1"/>
</dbReference>
<dbReference type="PROSITE" id="PS51186">
    <property type="entry name" value="GNAT"/>
    <property type="match status" value="1"/>
</dbReference>
<keyword evidence="2" id="KW-0012">Acyltransferase</keyword>
<dbReference type="GO" id="GO:0016747">
    <property type="term" value="F:acyltransferase activity, transferring groups other than amino-acyl groups"/>
    <property type="evidence" value="ECO:0007669"/>
    <property type="project" value="InterPro"/>
</dbReference>
<dbReference type="Proteomes" id="UP000275951">
    <property type="component" value="Chromosome"/>
</dbReference>
<sequence>MKDSAVSEAPAGVRLVQPPSWRKAAAFDVENFGVDAWPENVWKEELAAYERTYLALVTDTQIGPGTLVGLGGVTHGPEAEVLTLAVSAHMRGRGLGGYLLGELLQIPRIHGAEAVFLEVRAHDAGAQRLYERAGFVAVGWRRNYYHDDDAVIMRLDLAGA</sequence>
<feature type="domain" description="N-acetyltransferase" evidence="3">
    <location>
        <begin position="11"/>
        <end position="158"/>
    </location>
</feature>
<protein>
    <submittedName>
        <fullName evidence="4">GNAT family N-acetyltransferase</fullName>
    </submittedName>
</protein>
<evidence type="ECO:0000259" key="3">
    <source>
        <dbReference type="PROSITE" id="PS51186"/>
    </source>
</evidence>
<keyword evidence="1 4" id="KW-0808">Transferase</keyword>
<accession>A0A3S9QKN5</accession>
<dbReference type="SUPFAM" id="SSF55729">
    <property type="entry name" value="Acyl-CoA N-acyltransferases (Nat)"/>
    <property type="match status" value="1"/>
</dbReference>
<dbReference type="InterPro" id="IPR000182">
    <property type="entry name" value="GNAT_dom"/>
</dbReference>
<name>A0A3S9QKN5_9ACTO</name>
<proteinExistence type="predicted"/>
<evidence type="ECO:0000256" key="1">
    <source>
        <dbReference type="ARBA" id="ARBA00022679"/>
    </source>
</evidence>
<dbReference type="Pfam" id="PF00583">
    <property type="entry name" value="Acetyltransf_1"/>
    <property type="match status" value="1"/>
</dbReference>
<dbReference type="PANTHER" id="PTHR42919:SF8">
    <property type="entry name" value="N-ALPHA-ACETYLTRANSFERASE 50"/>
    <property type="match status" value="1"/>
</dbReference>
<dbReference type="OrthoDB" id="529907at2"/>
<dbReference type="EMBL" id="CP033905">
    <property type="protein sequence ID" value="AZR06540.1"/>
    <property type="molecule type" value="Genomic_DNA"/>
</dbReference>